<evidence type="ECO:0000313" key="9">
    <source>
        <dbReference type="EMBL" id="SFU36387.1"/>
    </source>
</evidence>
<evidence type="ECO:0000313" key="10">
    <source>
        <dbReference type="EMBL" id="SQG79203.1"/>
    </source>
</evidence>
<name>A0A060RJU5_9STRE</name>
<dbReference type="InterPro" id="IPR001818">
    <property type="entry name" value="Pept_M10_metallopeptidase"/>
</dbReference>
<organism evidence="7 11">
    <name type="scientific">Streptococcus gallolyticus</name>
    <dbReference type="NCBI Taxonomy" id="315405"/>
    <lineage>
        <taxon>Bacteria</taxon>
        <taxon>Bacillati</taxon>
        <taxon>Bacillota</taxon>
        <taxon>Bacilli</taxon>
        <taxon>Lactobacillales</taxon>
        <taxon>Streptococcaceae</taxon>
        <taxon>Streptococcus</taxon>
    </lineage>
</organism>
<dbReference type="EMBL" id="FOGM01000005">
    <property type="protein sequence ID" value="SER54321.1"/>
    <property type="molecule type" value="Genomic_DNA"/>
</dbReference>
<dbReference type="RefSeq" id="WP_009853974.1">
    <property type="nucleotide sequence ID" value="NZ_CP054015.1"/>
</dbReference>
<reference evidence="10 14" key="5">
    <citation type="submission" date="2018-06" db="EMBL/GenBank/DDBJ databases">
        <authorList>
            <consortium name="Pathogen Informatics"/>
            <person name="Doyle S."/>
        </authorList>
    </citation>
    <scope>NUCLEOTIDE SEQUENCE [LARGE SCALE GENOMIC DNA]</scope>
    <source>
        <strain evidence="10 14">NCTC13773</strain>
    </source>
</reference>
<protein>
    <submittedName>
        <fullName evidence="10">Membrane-associated proteases</fullName>
    </submittedName>
    <submittedName>
        <fullName evidence="8">Predicted Zn-dependent protease</fullName>
    </submittedName>
    <submittedName>
        <fullName evidence="7">Putative protease</fullName>
    </submittedName>
</protein>
<accession>A0A060RJU5</accession>
<evidence type="ECO:0000313" key="11">
    <source>
        <dbReference type="Proteomes" id="UP000027584"/>
    </source>
</evidence>
<evidence type="ECO:0000259" key="6">
    <source>
        <dbReference type="SMART" id="SM00235"/>
    </source>
</evidence>
<dbReference type="AlphaFoldDB" id="A0A060RJU5"/>
<sequence length="237" mass="26567">MRNLFRIIFFIPRLIISIIWNFFWAIFRTIVIIGIVCFGLLYYANNSSSQLANTISTIANNVTSYFSANSDDIANSLKDLSTDDFTYYSGARWSSNSANVYIETTNETLIEAYEEAINAWNATGAFTFNLVSDESSADIIATDYSDASSKAAGLAETETNALTNRITHVDVKLNTYYLTENDYGYTHNRIVYTAEHELGHAIGLDHDDDEQSVMQSSGSYYGIQDVDIQKVQELYAS</sequence>
<dbReference type="PRINTS" id="PR00138">
    <property type="entry name" value="MATRIXIN"/>
</dbReference>
<dbReference type="GeneID" id="57921939"/>
<keyword evidence="5" id="KW-0472">Membrane</keyword>
<dbReference type="SUPFAM" id="SSF55486">
    <property type="entry name" value="Metalloproteases ('zincins'), catalytic domain"/>
    <property type="match status" value="1"/>
</dbReference>
<evidence type="ECO:0000313" key="14">
    <source>
        <dbReference type="Proteomes" id="UP000249013"/>
    </source>
</evidence>
<dbReference type="Pfam" id="PF00413">
    <property type="entry name" value="Peptidase_M10"/>
    <property type="match status" value="1"/>
</dbReference>
<dbReference type="CDD" id="cd04268">
    <property type="entry name" value="ZnMc_MMP_like"/>
    <property type="match status" value="1"/>
</dbReference>
<dbReference type="InterPro" id="IPR021190">
    <property type="entry name" value="Pept_M10A"/>
</dbReference>
<keyword evidence="2" id="KW-0479">Metal-binding</keyword>
<reference evidence="7 11" key="2">
    <citation type="submission" date="2014-05" db="EMBL/GenBank/DDBJ databases">
        <title>Genome sequence of Streptococcus gallolyticus.</title>
        <authorList>
            <person name="Del Campo R."/>
        </authorList>
    </citation>
    <scope>NUCLEOTIDE SEQUENCE [LARGE SCALE GENOMIC DNA]</scope>
    <source>
        <strain evidence="7 11">LMG17956</strain>
    </source>
</reference>
<evidence type="ECO:0000256" key="2">
    <source>
        <dbReference type="ARBA" id="ARBA00022723"/>
    </source>
</evidence>
<dbReference type="Proteomes" id="UP000249013">
    <property type="component" value="Chromosome 1"/>
</dbReference>
<proteinExistence type="predicted"/>
<dbReference type="GO" id="GO:0006508">
    <property type="term" value="P:proteolysis"/>
    <property type="evidence" value="ECO:0007669"/>
    <property type="project" value="UniProtKB-KW"/>
</dbReference>
<feature type="domain" description="Peptidase metallopeptidase" evidence="6">
    <location>
        <begin position="89"/>
        <end position="237"/>
    </location>
</feature>
<keyword evidence="1 7" id="KW-0645">Protease</keyword>
<keyword evidence="5" id="KW-0812">Transmembrane</keyword>
<reference evidence="13" key="3">
    <citation type="submission" date="2016-10" db="EMBL/GenBank/DDBJ databases">
        <authorList>
            <person name="Varghese N."/>
            <person name="Submissions S."/>
        </authorList>
    </citation>
    <scope>NUCLEOTIDE SEQUENCE [LARGE SCALE GENOMIC DNA]</scope>
    <source>
        <strain evidence="13">LMG 15572</strain>
    </source>
</reference>
<dbReference type="EMBL" id="LS483409">
    <property type="protein sequence ID" value="SQG79203.1"/>
    <property type="molecule type" value="Genomic_DNA"/>
</dbReference>
<dbReference type="Proteomes" id="UP000182712">
    <property type="component" value="Unassembled WGS sequence"/>
</dbReference>
<evidence type="ECO:0000256" key="5">
    <source>
        <dbReference type="SAM" id="Phobius"/>
    </source>
</evidence>
<keyword evidence="5" id="KW-1133">Transmembrane helix</keyword>
<evidence type="ECO:0000256" key="3">
    <source>
        <dbReference type="ARBA" id="ARBA00022801"/>
    </source>
</evidence>
<evidence type="ECO:0000256" key="4">
    <source>
        <dbReference type="ARBA" id="ARBA00022833"/>
    </source>
</evidence>
<keyword evidence="13" id="KW-1185">Reference proteome</keyword>
<keyword evidence="4" id="KW-0862">Zinc</keyword>
<dbReference type="Gene3D" id="3.40.390.10">
    <property type="entry name" value="Collagenase (Catalytic Domain)"/>
    <property type="match status" value="1"/>
</dbReference>
<reference evidence="8 12" key="4">
    <citation type="submission" date="2016-10" db="EMBL/GenBank/DDBJ databases">
        <authorList>
            <person name="de Groot N.N."/>
        </authorList>
    </citation>
    <scope>NUCLEOTIDE SEQUENCE [LARGE SCALE GENOMIC DNA]</scope>
    <source>
        <strain evidence="9">LMG 15572</strain>
        <strain evidence="8 12">VTM2R47</strain>
    </source>
</reference>
<dbReference type="InterPro" id="IPR024079">
    <property type="entry name" value="MetalloPept_cat_dom_sf"/>
</dbReference>
<dbReference type="GO" id="GO:0008270">
    <property type="term" value="F:zinc ion binding"/>
    <property type="evidence" value="ECO:0007669"/>
    <property type="project" value="InterPro"/>
</dbReference>
<evidence type="ECO:0000256" key="1">
    <source>
        <dbReference type="ARBA" id="ARBA00022670"/>
    </source>
</evidence>
<evidence type="ECO:0000313" key="8">
    <source>
        <dbReference type="EMBL" id="SER54321.1"/>
    </source>
</evidence>
<dbReference type="InterPro" id="IPR006026">
    <property type="entry name" value="Peptidase_Metallo"/>
</dbReference>
<dbReference type="GO" id="GO:0031012">
    <property type="term" value="C:extracellular matrix"/>
    <property type="evidence" value="ECO:0007669"/>
    <property type="project" value="InterPro"/>
</dbReference>
<dbReference type="GO" id="GO:0004222">
    <property type="term" value="F:metalloendopeptidase activity"/>
    <property type="evidence" value="ECO:0007669"/>
    <property type="project" value="InterPro"/>
</dbReference>
<dbReference type="SMART" id="SM00235">
    <property type="entry name" value="ZnMc"/>
    <property type="match status" value="1"/>
</dbReference>
<evidence type="ECO:0000313" key="13">
    <source>
        <dbReference type="Proteomes" id="UP000183629"/>
    </source>
</evidence>
<keyword evidence="3" id="KW-0378">Hydrolase</keyword>
<feature type="transmembrane region" description="Helical" evidence="5">
    <location>
        <begin position="21"/>
        <end position="44"/>
    </location>
</feature>
<reference evidence="7 11" key="1">
    <citation type="submission" date="2014-02" db="EMBL/GenBank/DDBJ databases">
        <authorList>
            <person name="Manrique M."/>
        </authorList>
    </citation>
    <scope>NUCLEOTIDE SEQUENCE [LARGE SCALE GENOMIC DNA]</scope>
    <source>
        <strain evidence="7 11">LMG17956</strain>
    </source>
</reference>
<dbReference type="Proteomes" id="UP000183629">
    <property type="component" value="Unassembled WGS sequence"/>
</dbReference>
<dbReference type="OMA" id="NRTGAFT"/>
<gene>
    <name evidence="7" type="ORF">BN963_SGAL_00572</name>
    <name evidence="10" type="ORF">NCTC13773_01007</name>
    <name evidence="8" type="ORF">SAMN04487840_10523</name>
    <name evidence="9" type="ORF">SAMN05660328_101427</name>
</gene>
<evidence type="ECO:0000313" key="7">
    <source>
        <dbReference type="EMBL" id="CDO17383.1"/>
    </source>
</evidence>
<dbReference type="EMBL" id="CCBC010000128">
    <property type="protein sequence ID" value="CDO17383.1"/>
    <property type="molecule type" value="Genomic_DNA"/>
</dbReference>
<evidence type="ECO:0000313" key="12">
    <source>
        <dbReference type="Proteomes" id="UP000182712"/>
    </source>
</evidence>
<dbReference type="EMBL" id="FPBN01000001">
    <property type="protein sequence ID" value="SFU36387.1"/>
    <property type="molecule type" value="Genomic_DNA"/>
</dbReference>
<dbReference type="Proteomes" id="UP000027584">
    <property type="component" value="Unassembled WGS sequence"/>
</dbReference>